<organism evidence="1">
    <name type="scientific">marine sediment metagenome</name>
    <dbReference type="NCBI Taxonomy" id="412755"/>
    <lineage>
        <taxon>unclassified sequences</taxon>
        <taxon>metagenomes</taxon>
        <taxon>ecological metagenomes</taxon>
    </lineage>
</organism>
<reference evidence="1" key="1">
    <citation type="journal article" date="2014" name="Front. Microbiol.">
        <title>High frequency of phylogenetically diverse reductive dehalogenase-homologous genes in deep subseafloor sedimentary metagenomes.</title>
        <authorList>
            <person name="Kawai M."/>
            <person name="Futagami T."/>
            <person name="Toyoda A."/>
            <person name="Takaki Y."/>
            <person name="Nishi S."/>
            <person name="Hori S."/>
            <person name="Arai W."/>
            <person name="Tsubouchi T."/>
            <person name="Morono Y."/>
            <person name="Uchiyama I."/>
            <person name="Ito T."/>
            <person name="Fujiyama A."/>
            <person name="Inagaki F."/>
            <person name="Takami H."/>
        </authorList>
    </citation>
    <scope>NUCLEOTIDE SEQUENCE</scope>
    <source>
        <strain evidence="1">Expedition CK06-06</strain>
    </source>
</reference>
<evidence type="ECO:0000313" key="1">
    <source>
        <dbReference type="EMBL" id="GAG14140.1"/>
    </source>
</evidence>
<dbReference type="EMBL" id="BARS01038829">
    <property type="protein sequence ID" value="GAG14140.1"/>
    <property type="molecule type" value="Genomic_DNA"/>
</dbReference>
<feature type="non-terminal residue" evidence="1">
    <location>
        <position position="1"/>
    </location>
</feature>
<protein>
    <submittedName>
        <fullName evidence="1">Uncharacterized protein</fullName>
    </submittedName>
</protein>
<name>X0V7M6_9ZZZZ</name>
<comment type="caution">
    <text evidence="1">The sequence shown here is derived from an EMBL/GenBank/DDBJ whole genome shotgun (WGS) entry which is preliminary data.</text>
</comment>
<gene>
    <name evidence="1" type="ORF">S01H1_59371</name>
</gene>
<sequence>SPFASILPYVERVNGRTVVSTFDDYPTALKGLLGVIYIASRASRR</sequence>
<dbReference type="AlphaFoldDB" id="X0V7M6"/>
<accession>X0V7M6</accession>
<proteinExistence type="predicted"/>